<keyword evidence="1" id="KW-1133">Transmembrane helix</keyword>
<comment type="caution">
    <text evidence="2">The sequence shown here is derived from an EMBL/GenBank/DDBJ whole genome shotgun (WGS) entry which is preliminary data.</text>
</comment>
<keyword evidence="1" id="KW-0812">Transmembrane</keyword>
<dbReference type="RefSeq" id="WP_216241719.1">
    <property type="nucleotide sequence ID" value="NZ_JABACJ020000009.1"/>
</dbReference>
<gene>
    <name evidence="2" type="ORF">HGO97_011360</name>
</gene>
<reference evidence="2 3" key="1">
    <citation type="submission" date="2021-06" db="EMBL/GenBank/DDBJ databases">
        <title>Faecalicatena sp. nov. isolated from porcine feces.</title>
        <authorList>
            <person name="Oh B.S."/>
            <person name="Lee J.H."/>
        </authorList>
    </citation>
    <scope>NUCLEOTIDE SEQUENCE [LARGE SCALE GENOMIC DNA]</scope>
    <source>
        <strain evidence="2 3">AGMB00832</strain>
    </source>
</reference>
<accession>A0ABS6D492</accession>
<evidence type="ECO:0000256" key="1">
    <source>
        <dbReference type="SAM" id="Phobius"/>
    </source>
</evidence>
<name>A0ABS6D492_9FIRM</name>
<keyword evidence="3" id="KW-1185">Reference proteome</keyword>
<keyword evidence="1" id="KW-0472">Membrane</keyword>
<evidence type="ECO:0000313" key="3">
    <source>
        <dbReference type="Proteomes" id="UP000723714"/>
    </source>
</evidence>
<feature type="transmembrane region" description="Helical" evidence="1">
    <location>
        <begin position="28"/>
        <end position="49"/>
    </location>
</feature>
<organism evidence="2 3">
    <name type="scientific">Faecalicatena faecalis</name>
    <dbReference type="NCBI Taxonomy" id="2726362"/>
    <lineage>
        <taxon>Bacteria</taxon>
        <taxon>Bacillati</taxon>
        <taxon>Bacillota</taxon>
        <taxon>Clostridia</taxon>
        <taxon>Lachnospirales</taxon>
        <taxon>Lachnospiraceae</taxon>
        <taxon>Faecalicatena</taxon>
    </lineage>
</organism>
<proteinExistence type="predicted"/>
<sequence>MYLNILGTILTTIDETTFQNAAMSPKDWLTTLVPAFITLLGFVITYFSLRKSFKDEIRKQKTNIALDKMSTIPFETLDLYEKITTPIRVNKQIAEIEGKRNISKGDQVRIQKLKTEKREAEDSLYDKMTNLYNTIYAYGSIESIKIVSSMQKINYGLNIDASSEERFIIIAHMILLASQVKKDVTNITVNPKQWFEMKITDYEEKRKLFDPLVNKVVDDLGLDDGFKILS</sequence>
<dbReference type="EMBL" id="JABACJ020000009">
    <property type="protein sequence ID" value="MBU3876409.1"/>
    <property type="molecule type" value="Genomic_DNA"/>
</dbReference>
<dbReference type="Proteomes" id="UP000723714">
    <property type="component" value="Unassembled WGS sequence"/>
</dbReference>
<evidence type="ECO:0000313" key="2">
    <source>
        <dbReference type="EMBL" id="MBU3876409.1"/>
    </source>
</evidence>
<protein>
    <submittedName>
        <fullName evidence="2">Uncharacterized protein</fullName>
    </submittedName>
</protein>